<dbReference type="PANTHER" id="PTHR45138">
    <property type="entry name" value="REGULATORY COMPONENTS OF SENSORY TRANSDUCTION SYSTEM"/>
    <property type="match status" value="1"/>
</dbReference>
<dbReference type="AlphaFoldDB" id="A0A510V581"/>
<evidence type="ECO:0000313" key="2">
    <source>
        <dbReference type="EMBL" id="GEK22012.1"/>
    </source>
</evidence>
<dbReference type="Gene3D" id="3.30.70.270">
    <property type="match status" value="1"/>
</dbReference>
<proteinExistence type="predicted"/>
<dbReference type="PROSITE" id="PS50887">
    <property type="entry name" value="GGDEF"/>
    <property type="match status" value="1"/>
</dbReference>
<dbReference type="GO" id="GO:0052621">
    <property type="term" value="F:diguanylate cyclase activity"/>
    <property type="evidence" value="ECO:0007669"/>
    <property type="project" value="TreeGrafter"/>
</dbReference>
<dbReference type="EMBL" id="BJUB01000007">
    <property type="protein sequence ID" value="GEK22012.1"/>
    <property type="molecule type" value="Genomic_DNA"/>
</dbReference>
<evidence type="ECO:0000259" key="1">
    <source>
        <dbReference type="PROSITE" id="PS50887"/>
    </source>
</evidence>
<dbReference type="Pfam" id="PF01590">
    <property type="entry name" value="GAF"/>
    <property type="match status" value="1"/>
</dbReference>
<feature type="domain" description="GGDEF" evidence="1">
    <location>
        <begin position="234"/>
        <end position="363"/>
    </location>
</feature>
<name>A0A510V581_9CELL</name>
<dbReference type="GO" id="GO:1902201">
    <property type="term" value="P:negative regulation of bacterial-type flagellum-dependent cell motility"/>
    <property type="evidence" value="ECO:0007669"/>
    <property type="project" value="TreeGrafter"/>
</dbReference>
<dbReference type="InterPro" id="IPR043128">
    <property type="entry name" value="Rev_trsase/Diguanyl_cyclase"/>
</dbReference>
<dbReference type="GO" id="GO:0005886">
    <property type="term" value="C:plasma membrane"/>
    <property type="evidence" value="ECO:0007669"/>
    <property type="project" value="TreeGrafter"/>
</dbReference>
<accession>A0A510V581</accession>
<dbReference type="SUPFAM" id="SSF55781">
    <property type="entry name" value="GAF domain-like"/>
    <property type="match status" value="1"/>
</dbReference>
<dbReference type="Pfam" id="PF00990">
    <property type="entry name" value="GGDEF"/>
    <property type="match status" value="1"/>
</dbReference>
<comment type="caution">
    <text evidence="2">The sequence shown here is derived from an EMBL/GenBank/DDBJ whole genome shotgun (WGS) entry which is preliminary data.</text>
</comment>
<dbReference type="Proteomes" id="UP000321118">
    <property type="component" value="Unassembled WGS sequence"/>
</dbReference>
<dbReference type="CDD" id="cd01949">
    <property type="entry name" value="GGDEF"/>
    <property type="match status" value="1"/>
</dbReference>
<dbReference type="InterPro" id="IPR029787">
    <property type="entry name" value="Nucleotide_cyclase"/>
</dbReference>
<reference evidence="2 3" key="1">
    <citation type="submission" date="2019-07" db="EMBL/GenBank/DDBJ databases">
        <title>Whole genome shotgun sequence of Cellulomonas xylanilytica NBRC 101102.</title>
        <authorList>
            <person name="Hosoyama A."/>
            <person name="Uohara A."/>
            <person name="Ohji S."/>
            <person name="Ichikawa N."/>
        </authorList>
    </citation>
    <scope>NUCLEOTIDE SEQUENCE [LARGE SCALE GENOMIC DNA]</scope>
    <source>
        <strain evidence="2 3">NBRC 101102</strain>
    </source>
</reference>
<dbReference type="InterPro" id="IPR029016">
    <property type="entry name" value="GAF-like_dom_sf"/>
</dbReference>
<dbReference type="PANTHER" id="PTHR45138:SF24">
    <property type="entry name" value="DIGUANYLATE CYCLASE DGCC-RELATED"/>
    <property type="match status" value="1"/>
</dbReference>
<dbReference type="NCBIfam" id="TIGR00254">
    <property type="entry name" value="GGDEF"/>
    <property type="match status" value="1"/>
</dbReference>
<keyword evidence="3" id="KW-1185">Reference proteome</keyword>
<dbReference type="InterPro" id="IPR050469">
    <property type="entry name" value="Diguanylate_Cyclase"/>
</dbReference>
<dbReference type="SMART" id="SM00065">
    <property type="entry name" value="GAF"/>
    <property type="match status" value="1"/>
</dbReference>
<dbReference type="SMART" id="SM00267">
    <property type="entry name" value="GGDEF"/>
    <property type="match status" value="1"/>
</dbReference>
<gene>
    <name evidence="2" type="ORF">CXY01_25320</name>
</gene>
<protein>
    <recommendedName>
        <fullName evidence="1">GGDEF domain-containing protein</fullName>
    </recommendedName>
</protein>
<dbReference type="Gene3D" id="3.30.450.40">
    <property type="match status" value="1"/>
</dbReference>
<sequence>MMGDVTRRSSAAQGARADNRSAARLVGVRALALAAHRLDRCRSIDEVAHVATSTGVEVLDAGNVAFCRIDQDTCRTVVVEPPPVDPRAVWMARASYRADDRPALRALIRDRASWVAHARTVHDEPTVPDDPDAGDPVEVDMLRELDLASALAAPLLVNGSVWGQLYAVRGRPGLPFRVDDIARAEVLAALVAGAVARVDLEAQVRHLVADDPLTGLANRRIADAEAEAALESGHETCIVMCDVDGLKRVNDELGHDTGDDLLRSVADVLGRAAAALPGSTAARIGGDEFCLVTVGRRRAEVADVMASMIAAFPLPHGAAISYGIASTAVTGSVSARHLFRQADTAQYKAKRARARALRSMVPAAADPAVTAERVLVAGTAAIVAAQSGVVPRLCAFAAAATETLGGSAWAVLTRRSPAEPPSAVARGGSPAEIGVESSTAVVMHDLWQVEIGMSATAATGEVVATSLDALAAVAILGAR</sequence>
<dbReference type="InterPro" id="IPR003018">
    <property type="entry name" value="GAF"/>
</dbReference>
<organism evidence="2 3">
    <name type="scientific">Cellulomonas xylanilytica</name>
    <dbReference type="NCBI Taxonomy" id="233583"/>
    <lineage>
        <taxon>Bacteria</taxon>
        <taxon>Bacillati</taxon>
        <taxon>Actinomycetota</taxon>
        <taxon>Actinomycetes</taxon>
        <taxon>Micrococcales</taxon>
        <taxon>Cellulomonadaceae</taxon>
        <taxon>Cellulomonas</taxon>
    </lineage>
</organism>
<evidence type="ECO:0000313" key="3">
    <source>
        <dbReference type="Proteomes" id="UP000321118"/>
    </source>
</evidence>
<dbReference type="SUPFAM" id="SSF55073">
    <property type="entry name" value="Nucleotide cyclase"/>
    <property type="match status" value="1"/>
</dbReference>
<dbReference type="InterPro" id="IPR000160">
    <property type="entry name" value="GGDEF_dom"/>
</dbReference>
<dbReference type="GO" id="GO:0043709">
    <property type="term" value="P:cell adhesion involved in single-species biofilm formation"/>
    <property type="evidence" value="ECO:0007669"/>
    <property type="project" value="TreeGrafter"/>
</dbReference>